<accession>A0A3S0X3L3</accession>
<dbReference type="Proteomes" id="UP000288012">
    <property type="component" value="Unassembled WGS sequence"/>
</dbReference>
<evidence type="ECO:0000259" key="4">
    <source>
        <dbReference type="Pfam" id="PF18421"/>
    </source>
</evidence>
<name>A0A3S0X3L3_9GAMM</name>
<gene>
    <name evidence="5" type="ORF">EKM59_08365</name>
</gene>
<dbReference type="Pfam" id="PF01551">
    <property type="entry name" value="Peptidase_M23"/>
    <property type="match status" value="1"/>
</dbReference>
<keyword evidence="2" id="KW-0732">Signal</keyword>
<sequence length="309" mass="34471">MNFEYRFLTKLLAFFCLTWIPISNASSLPENHAVNGGLTIIPIDAAEKPEVFFDKHRIAVAKSPNPNQWLLIVGLPLENTQSVRELEMQKPHSAKIPFYISDKFYKTQYLTIEDKRKVEPLPEDQKRIDEENKKLAEIFSHYSLANPFAQEFKAPANGPISSFFGLKRVYNKQPRPPHVGLDIAAPADSPVHVISRGTVVDADDYFYTGNTVIVDHGMGIFSLYAHLNKMNVKKGDTVEQGAAVGTIGMTGRATGPHLHWSIVMNQTYIDPLLFVPLRKISIASSPPKKSNKAPAKNEINAEASKEKSS</sequence>
<dbReference type="InterPro" id="IPR016047">
    <property type="entry name" value="M23ase_b-sheet_dom"/>
</dbReference>
<reference evidence="5 6" key="1">
    <citation type="submission" date="2018-12" db="EMBL/GenBank/DDBJ databases">
        <title>Legionella sp,whole genome shotgun sequence.</title>
        <authorList>
            <person name="Wu H."/>
        </authorList>
    </citation>
    <scope>NUCLEOTIDE SEQUENCE [LARGE SCALE GENOMIC DNA]</scope>
    <source>
        <strain evidence="6">km714</strain>
    </source>
</reference>
<evidence type="ECO:0000256" key="1">
    <source>
        <dbReference type="SAM" id="MobiDB-lite"/>
    </source>
</evidence>
<dbReference type="Gene3D" id="2.60.40.1590">
    <property type="entry name" value="Peptidoglycan hydrolase domains"/>
    <property type="match status" value="1"/>
</dbReference>
<comment type="caution">
    <text evidence="5">The sequence shown here is derived from an EMBL/GenBank/DDBJ whole genome shotgun (WGS) entry which is preliminary data.</text>
</comment>
<dbReference type="PANTHER" id="PTHR21666">
    <property type="entry name" value="PEPTIDASE-RELATED"/>
    <property type="match status" value="1"/>
</dbReference>
<evidence type="ECO:0000259" key="3">
    <source>
        <dbReference type="Pfam" id="PF01551"/>
    </source>
</evidence>
<dbReference type="Pfam" id="PF18421">
    <property type="entry name" value="Peptidase_M23_N"/>
    <property type="match status" value="1"/>
</dbReference>
<dbReference type="InterPro" id="IPR011055">
    <property type="entry name" value="Dup_hybrid_motif"/>
</dbReference>
<organism evidence="5 6">
    <name type="scientific">Legionella septentrionalis</name>
    <dbReference type="NCBI Taxonomy" id="2498109"/>
    <lineage>
        <taxon>Bacteria</taxon>
        <taxon>Pseudomonadati</taxon>
        <taxon>Pseudomonadota</taxon>
        <taxon>Gammaproteobacteria</taxon>
        <taxon>Legionellales</taxon>
        <taxon>Legionellaceae</taxon>
        <taxon>Legionella</taxon>
    </lineage>
</organism>
<dbReference type="RefSeq" id="WP_127111407.1">
    <property type="nucleotide sequence ID" value="NZ_RZGR01000025.1"/>
</dbReference>
<feature type="region of interest" description="Disordered" evidence="1">
    <location>
        <begin position="284"/>
        <end position="309"/>
    </location>
</feature>
<keyword evidence="6" id="KW-1185">Reference proteome</keyword>
<dbReference type="EMBL" id="RZGR01000025">
    <property type="protein sequence ID" value="RUQ84519.1"/>
    <property type="molecule type" value="Genomic_DNA"/>
</dbReference>
<dbReference type="AlphaFoldDB" id="A0A3S0X3L3"/>
<dbReference type="PANTHER" id="PTHR21666:SF285">
    <property type="entry name" value="M23 FAMILY METALLOPEPTIDASE"/>
    <property type="match status" value="1"/>
</dbReference>
<dbReference type="CDD" id="cd12797">
    <property type="entry name" value="M23_peptidase"/>
    <property type="match status" value="1"/>
</dbReference>
<dbReference type="InterPro" id="IPR050570">
    <property type="entry name" value="Cell_wall_metabolism_enzyme"/>
</dbReference>
<feature type="domain" description="Peptidase family M23 N-terminal" evidence="4">
    <location>
        <begin position="31"/>
        <end position="103"/>
    </location>
</feature>
<protein>
    <submittedName>
        <fullName evidence="5">M23 family metallopeptidase</fullName>
    </submittedName>
</protein>
<feature type="compositionally biased region" description="Low complexity" evidence="1">
    <location>
        <begin position="284"/>
        <end position="297"/>
    </location>
</feature>
<feature type="signal peptide" evidence="2">
    <location>
        <begin position="1"/>
        <end position="25"/>
    </location>
</feature>
<dbReference type="InterPro" id="IPR040487">
    <property type="entry name" value="Peptidase_M23_N"/>
</dbReference>
<evidence type="ECO:0000313" key="5">
    <source>
        <dbReference type="EMBL" id="RUQ84519.1"/>
    </source>
</evidence>
<proteinExistence type="predicted"/>
<dbReference type="GO" id="GO:0004222">
    <property type="term" value="F:metalloendopeptidase activity"/>
    <property type="evidence" value="ECO:0007669"/>
    <property type="project" value="TreeGrafter"/>
</dbReference>
<dbReference type="SUPFAM" id="SSF51261">
    <property type="entry name" value="Duplicated hybrid motif"/>
    <property type="match status" value="1"/>
</dbReference>
<evidence type="ECO:0000313" key="6">
    <source>
        <dbReference type="Proteomes" id="UP000288012"/>
    </source>
</evidence>
<evidence type="ECO:0000256" key="2">
    <source>
        <dbReference type="SAM" id="SignalP"/>
    </source>
</evidence>
<feature type="chain" id="PRO_5018564576" evidence="2">
    <location>
        <begin position="26"/>
        <end position="309"/>
    </location>
</feature>
<dbReference type="Gene3D" id="2.70.70.10">
    <property type="entry name" value="Glucose Permease (Domain IIA)"/>
    <property type="match status" value="1"/>
</dbReference>
<feature type="domain" description="M23ase beta-sheet core" evidence="3">
    <location>
        <begin position="177"/>
        <end position="271"/>
    </location>
</feature>